<dbReference type="Proteomes" id="UP000654918">
    <property type="component" value="Unassembled WGS sequence"/>
</dbReference>
<name>A0A8H6JZM7_9PEZI</name>
<sequence length="104" mass="10982">MKFSLATLVAIVGAASAVSVDFSLVQRQNCIASGGFCFTSIADVNKPCCGGLICRNKPQPNTNICEPEPSPKSTARSVGAEERSDEPAAPQARDFPVAEEPRWA</sequence>
<feature type="region of interest" description="Disordered" evidence="1">
    <location>
        <begin position="60"/>
        <end position="104"/>
    </location>
</feature>
<feature type="chain" id="PRO_5034117249" evidence="2">
    <location>
        <begin position="18"/>
        <end position="104"/>
    </location>
</feature>
<gene>
    <name evidence="3" type="ORF">CPLU01_12054</name>
</gene>
<accession>A0A8H6JZM7</accession>
<evidence type="ECO:0000313" key="4">
    <source>
        <dbReference type="Proteomes" id="UP000654918"/>
    </source>
</evidence>
<protein>
    <submittedName>
        <fullName evidence="3">Ec20 protein</fullName>
    </submittedName>
</protein>
<organism evidence="3 4">
    <name type="scientific">Colletotrichum plurivorum</name>
    <dbReference type="NCBI Taxonomy" id="2175906"/>
    <lineage>
        <taxon>Eukaryota</taxon>
        <taxon>Fungi</taxon>
        <taxon>Dikarya</taxon>
        <taxon>Ascomycota</taxon>
        <taxon>Pezizomycotina</taxon>
        <taxon>Sordariomycetes</taxon>
        <taxon>Hypocreomycetidae</taxon>
        <taxon>Glomerellales</taxon>
        <taxon>Glomerellaceae</taxon>
        <taxon>Colletotrichum</taxon>
        <taxon>Colletotrichum orchidearum species complex</taxon>
    </lineage>
</organism>
<keyword evidence="2" id="KW-0732">Signal</keyword>
<reference evidence="3" key="1">
    <citation type="journal article" date="2020" name="Phytopathology">
        <title>Genome Sequence Resources of Colletotrichum truncatum, C. plurivorum, C. musicola, and C. sojae: Four Species Pathogenic to Soybean (Glycine max).</title>
        <authorList>
            <person name="Rogerio F."/>
            <person name="Boufleur T.R."/>
            <person name="Ciampi-Guillardi M."/>
            <person name="Sukno S.A."/>
            <person name="Thon M.R."/>
            <person name="Massola Junior N.S."/>
            <person name="Baroncelli R."/>
        </authorList>
    </citation>
    <scope>NUCLEOTIDE SEQUENCE</scope>
    <source>
        <strain evidence="3">LFN00145</strain>
    </source>
</reference>
<evidence type="ECO:0000313" key="3">
    <source>
        <dbReference type="EMBL" id="KAF6822372.1"/>
    </source>
</evidence>
<keyword evidence="4" id="KW-1185">Reference proteome</keyword>
<evidence type="ECO:0000256" key="1">
    <source>
        <dbReference type="SAM" id="MobiDB-lite"/>
    </source>
</evidence>
<proteinExistence type="predicted"/>
<feature type="signal peptide" evidence="2">
    <location>
        <begin position="1"/>
        <end position="17"/>
    </location>
</feature>
<evidence type="ECO:0000256" key="2">
    <source>
        <dbReference type="SAM" id="SignalP"/>
    </source>
</evidence>
<dbReference type="EMBL" id="WIGO01000238">
    <property type="protein sequence ID" value="KAF6822372.1"/>
    <property type="molecule type" value="Genomic_DNA"/>
</dbReference>
<dbReference type="AlphaFoldDB" id="A0A8H6JZM7"/>
<comment type="caution">
    <text evidence="3">The sequence shown here is derived from an EMBL/GenBank/DDBJ whole genome shotgun (WGS) entry which is preliminary data.</text>
</comment>